<evidence type="ECO:0008006" key="3">
    <source>
        <dbReference type="Google" id="ProtNLM"/>
    </source>
</evidence>
<comment type="caution">
    <text evidence="1">The sequence shown here is derived from an EMBL/GenBank/DDBJ whole genome shotgun (WGS) entry which is preliminary data.</text>
</comment>
<gene>
    <name evidence="1" type="ORF">PEVE_00014309</name>
</gene>
<dbReference type="Gene3D" id="3.40.50.300">
    <property type="entry name" value="P-loop containing nucleotide triphosphate hydrolases"/>
    <property type="match status" value="1"/>
</dbReference>
<protein>
    <recommendedName>
        <fullName evidence="3">ATP-dependent DNA helicase</fullName>
    </recommendedName>
</protein>
<evidence type="ECO:0000313" key="2">
    <source>
        <dbReference type="Proteomes" id="UP001159427"/>
    </source>
</evidence>
<name>A0ABN8RT30_9CNID</name>
<dbReference type="EMBL" id="CALNXI010002078">
    <property type="protein sequence ID" value="CAH3182646.1"/>
    <property type="molecule type" value="Genomic_DNA"/>
</dbReference>
<keyword evidence="2" id="KW-1185">Reference proteome</keyword>
<proteinExistence type="predicted"/>
<organism evidence="1 2">
    <name type="scientific">Porites evermanni</name>
    <dbReference type="NCBI Taxonomy" id="104178"/>
    <lineage>
        <taxon>Eukaryota</taxon>
        <taxon>Metazoa</taxon>
        <taxon>Cnidaria</taxon>
        <taxon>Anthozoa</taxon>
        <taxon>Hexacorallia</taxon>
        <taxon>Scleractinia</taxon>
        <taxon>Fungiina</taxon>
        <taxon>Poritidae</taxon>
        <taxon>Porites</taxon>
    </lineage>
</organism>
<reference evidence="1 2" key="1">
    <citation type="submission" date="2022-05" db="EMBL/GenBank/DDBJ databases">
        <authorList>
            <consortium name="Genoscope - CEA"/>
            <person name="William W."/>
        </authorList>
    </citation>
    <scope>NUCLEOTIDE SEQUENCE [LARGE SCALE GENOMIC DNA]</scope>
</reference>
<evidence type="ECO:0000313" key="1">
    <source>
        <dbReference type="EMBL" id="CAH3182646.1"/>
    </source>
</evidence>
<sequence length="130" mass="14489">MSYMSTFSFDRLYTLSSHQQAILADITGALTSRRDVQENDTHHNEEQGSSWRMYRVLLGKPGTGKSQVLIRAIHHAIENEMSVLVAAPVALLAQGYHKIFLADIETDTLHGAFNIPVDGRFADDVNYGLN</sequence>
<dbReference type="InterPro" id="IPR027417">
    <property type="entry name" value="P-loop_NTPase"/>
</dbReference>
<accession>A0ABN8RT30</accession>
<dbReference type="SUPFAM" id="SSF52540">
    <property type="entry name" value="P-loop containing nucleoside triphosphate hydrolases"/>
    <property type="match status" value="1"/>
</dbReference>
<dbReference type="Proteomes" id="UP001159427">
    <property type="component" value="Unassembled WGS sequence"/>
</dbReference>